<proteinExistence type="predicted"/>
<accession>A0AAV3EQR3</accession>
<evidence type="ECO:0000313" key="1">
    <source>
        <dbReference type="EMBL" id="EHN69009.1"/>
    </source>
</evidence>
<comment type="caution">
    <text evidence="1">The sequence shown here is derived from an EMBL/GenBank/DDBJ whole genome shotgun (WGS) entry which is preliminary data.</text>
</comment>
<dbReference type="Proteomes" id="UP000004521">
    <property type="component" value="Chromosome II"/>
</dbReference>
<protein>
    <submittedName>
        <fullName evidence="1">Uncharacterized protein</fullName>
    </submittedName>
</protein>
<sequence>MNNINNDYITIVSKESLLALGLTDEEIEYILIIFELEL</sequence>
<gene>
    <name evidence="1" type="ORF">VFSR5_A0308</name>
</gene>
<dbReference type="AlphaFoldDB" id="A0AAV3EQR3"/>
<dbReference type="EMBL" id="AHIH01000010">
    <property type="protein sequence ID" value="EHN69009.1"/>
    <property type="molecule type" value="Genomic_DNA"/>
</dbReference>
<organism evidence="1 2">
    <name type="scientific">Aliivibrio fischeri SR5</name>
    <dbReference type="NCBI Taxonomy" id="1088719"/>
    <lineage>
        <taxon>Bacteria</taxon>
        <taxon>Pseudomonadati</taxon>
        <taxon>Pseudomonadota</taxon>
        <taxon>Gammaproteobacteria</taxon>
        <taxon>Vibrionales</taxon>
        <taxon>Vibrionaceae</taxon>
        <taxon>Aliivibrio</taxon>
    </lineage>
</organism>
<reference evidence="1 2" key="1">
    <citation type="journal article" date="2012" name="J. Bacteriol.">
        <title>Draft Genome Sequence of Vibrio fischeri SR5, a Strain Isolated from the Light Organ of the Mediterranean Squid Sepiola robusta.</title>
        <authorList>
            <person name="Gyllborg M.C."/>
            <person name="Sahl J.W."/>
            <person name="Cronin D.C.III."/>
            <person name="Rasko D.A."/>
            <person name="Mandel M.J."/>
        </authorList>
    </citation>
    <scope>NUCLEOTIDE SEQUENCE [LARGE SCALE GENOMIC DNA]</scope>
    <source>
        <strain evidence="1 2">SR5</strain>
    </source>
</reference>
<name>A0AAV3EQR3_ALIFS</name>
<evidence type="ECO:0000313" key="2">
    <source>
        <dbReference type="Proteomes" id="UP000004521"/>
    </source>
</evidence>